<keyword evidence="1" id="KW-0732">Signal</keyword>
<dbReference type="InterPro" id="IPR012997">
    <property type="entry name" value="RplA"/>
</dbReference>
<keyword evidence="3" id="KW-0961">Cell wall biogenesis/degradation</keyword>
<dbReference type="PANTHER" id="PTHR34183">
    <property type="entry name" value="ENDOLYTIC PEPTIDOGLYCAN TRANSGLYCOSYLASE RLPA"/>
    <property type="match status" value="1"/>
</dbReference>
<dbReference type="PROSITE" id="PS51724">
    <property type="entry name" value="SPOR"/>
    <property type="match status" value="1"/>
</dbReference>
<feature type="domain" description="SPOR" evidence="4">
    <location>
        <begin position="237"/>
        <end position="315"/>
    </location>
</feature>
<dbReference type="Pfam" id="PF03330">
    <property type="entry name" value="DPBB_1"/>
    <property type="match status" value="1"/>
</dbReference>
<keyword evidence="2" id="KW-0456">Lyase</keyword>
<dbReference type="InterPro" id="IPR034718">
    <property type="entry name" value="RlpA"/>
</dbReference>
<dbReference type="SUPFAM" id="SSF50685">
    <property type="entry name" value="Barwin-like endoglucanases"/>
    <property type="match status" value="1"/>
</dbReference>
<sequence>MFIQVVIYGLLSILLIACAETQSVTAPVAVVEKERLASSGVQNLGKGVYKVGEPYQIRGIWYCPYENYGYRETGMASWYGVDFHGKKTANGARFDMNTLTAAHRTLPMPSMVCVTNLINGRALTVQVNDRGPFVNDRIIDLSRRAAQLLGFEGQGTTWVRVEILTEESLVLKRQLLQARTTIAAANQKGVHQAAPGPPLSPLLPSPLGAGAPWGSTIASCSAVQTLSATESTEEPVLSRTSGYYIQAAAFSNSKLAYSACKQLKQVGYVTLVPQIQNDRILYRLHIGPLAERAAAERLLIGVHQAGYTDAWIVGKKSTSGNADCS</sequence>
<dbReference type="GO" id="GO:0016829">
    <property type="term" value="F:lyase activity"/>
    <property type="evidence" value="ECO:0007669"/>
    <property type="project" value="UniProtKB-KW"/>
</dbReference>
<proteinExistence type="inferred from homology"/>
<dbReference type="NCBIfam" id="TIGR00413">
    <property type="entry name" value="rlpA"/>
    <property type="match status" value="1"/>
</dbReference>
<accession>A0A484H752</accession>
<evidence type="ECO:0000256" key="2">
    <source>
        <dbReference type="ARBA" id="ARBA00023239"/>
    </source>
</evidence>
<dbReference type="InterPro" id="IPR036908">
    <property type="entry name" value="RlpA-like_sf"/>
</dbReference>
<dbReference type="EMBL" id="LR026963">
    <property type="protein sequence ID" value="VBB68533.1"/>
    <property type="molecule type" value="Genomic_DNA"/>
</dbReference>
<dbReference type="GO" id="GO:0009279">
    <property type="term" value="C:cell outer membrane"/>
    <property type="evidence" value="ECO:0007669"/>
    <property type="project" value="TreeGrafter"/>
</dbReference>
<evidence type="ECO:0000256" key="3">
    <source>
        <dbReference type="ARBA" id="ARBA00023316"/>
    </source>
</evidence>
<dbReference type="InterPro" id="IPR036680">
    <property type="entry name" value="SPOR-like_sf"/>
</dbReference>
<protein>
    <submittedName>
        <fullName evidence="5">Rare lipoprotein A</fullName>
    </submittedName>
</protein>
<dbReference type="InterPro" id="IPR007730">
    <property type="entry name" value="SPOR-like_dom"/>
</dbReference>
<reference evidence="5" key="1">
    <citation type="submission" date="2018-10" db="EMBL/GenBank/DDBJ databases">
        <authorList>
            <person name="Gruber-Vodicka H."/>
            <person name="Jaeckle O."/>
        </authorList>
    </citation>
    <scope>NUCLEOTIDE SEQUENCE</scope>
</reference>
<dbReference type="GO" id="GO:0042834">
    <property type="term" value="F:peptidoglycan binding"/>
    <property type="evidence" value="ECO:0007669"/>
    <property type="project" value="InterPro"/>
</dbReference>
<dbReference type="Gene3D" id="2.40.40.10">
    <property type="entry name" value="RlpA-like domain"/>
    <property type="match status" value="1"/>
</dbReference>
<dbReference type="CDD" id="cd22268">
    <property type="entry name" value="DPBB_RlpA-like"/>
    <property type="match status" value="1"/>
</dbReference>
<evidence type="ECO:0000313" key="5">
    <source>
        <dbReference type="EMBL" id="VBB68533.1"/>
    </source>
</evidence>
<gene>
    <name evidence="5" type="ORF">RIEGSTA812A_PEG_6</name>
</gene>
<name>A0A484H752_9ZZZZ</name>
<evidence type="ECO:0000256" key="1">
    <source>
        <dbReference type="ARBA" id="ARBA00022729"/>
    </source>
</evidence>
<dbReference type="SUPFAM" id="SSF110997">
    <property type="entry name" value="Sporulation related repeat"/>
    <property type="match status" value="1"/>
</dbReference>
<dbReference type="GO" id="GO:0071555">
    <property type="term" value="P:cell wall organization"/>
    <property type="evidence" value="ECO:0007669"/>
    <property type="project" value="UniProtKB-KW"/>
</dbReference>
<evidence type="ECO:0000259" key="4">
    <source>
        <dbReference type="PROSITE" id="PS51724"/>
    </source>
</evidence>
<dbReference type="PANTHER" id="PTHR34183:SF1">
    <property type="entry name" value="ENDOLYTIC PEPTIDOGLYCAN TRANSGLYCOSYLASE RLPA"/>
    <property type="match status" value="1"/>
</dbReference>
<dbReference type="HAMAP" id="MF_02071">
    <property type="entry name" value="RlpA"/>
    <property type="match status" value="1"/>
</dbReference>
<organism evidence="5">
    <name type="scientific">invertebrate metagenome</name>
    <dbReference type="NCBI Taxonomy" id="1711999"/>
    <lineage>
        <taxon>unclassified sequences</taxon>
        <taxon>metagenomes</taxon>
        <taxon>organismal metagenomes</taxon>
    </lineage>
</organism>
<dbReference type="Pfam" id="PF05036">
    <property type="entry name" value="SPOR"/>
    <property type="match status" value="1"/>
</dbReference>
<keyword evidence="5" id="KW-0449">Lipoprotein</keyword>
<dbReference type="InterPro" id="IPR009009">
    <property type="entry name" value="RlpA-like_DPBB"/>
</dbReference>
<dbReference type="AlphaFoldDB" id="A0A484H752"/>
<dbReference type="Gene3D" id="3.30.70.1070">
    <property type="entry name" value="Sporulation related repeat"/>
    <property type="match status" value="1"/>
</dbReference>